<reference evidence="7" key="1">
    <citation type="journal article" date="2019" name="Int. J. Syst. Evol. Microbiol.">
        <title>The Global Catalogue of Microorganisms (GCM) 10K type strain sequencing project: providing services to taxonomists for standard genome sequencing and annotation.</title>
        <authorList>
            <consortium name="The Broad Institute Genomics Platform"/>
            <consortium name="The Broad Institute Genome Sequencing Center for Infectious Disease"/>
            <person name="Wu L."/>
            <person name="Ma J."/>
        </authorList>
    </citation>
    <scope>NUCLEOTIDE SEQUENCE [LARGE SCALE GENOMIC DNA]</scope>
    <source>
        <strain evidence="7">CCUG 56698</strain>
    </source>
</reference>
<gene>
    <name evidence="6" type="ORF">ACFQWG_05125</name>
</gene>
<dbReference type="EC" id="2.7.1.-" evidence="6"/>
<dbReference type="InterPro" id="IPR018484">
    <property type="entry name" value="FGGY_N"/>
</dbReference>
<accession>A0ABW2SKD4</accession>
<dbReference type="EMBL" id="JBHTEF010000001">
    <property type="protein sequence ID" value="MFC7580592.1"/>
    <property type="molecule type" value="Genomic_DNA"/>
</dbReference>
<dbReference type="Pfam" id="PF00370">
    <property type="entry name" value="FGGY_N"/>
    <property type="match status" value="1"/>
</dbReference>
<evidence type="ECO:0000313" key="7">
    <source>
        <dbReference type="Proteomes" id="UP001596527"/>
    </source>
</evidence>
<feature type="domain" description="Carbohydrate kinase FGGY N-terminal" evidence="4">
    <location>
        <begin position="7"/>
        <end position="250"/>
    </location>
</feature>
<protein>
    <submittedName>
        <fullName evidence="6">FGGY-family carbohydrate kinase</fullName>
        <ecNumber evidence="6">2.7.1.-</ecNumber>
    </submittedName>
</protein>
<keyword evidence="3 6" id="KW-0418">Kinase</keyword>
<keyword evidence="2 6" id="KW-0808">Transferase</keyword>
<dbReference type="RefSeq" id="WP_380972783.1">
    <property type="nucleotide sequence ID" value="NZ_JBHTEF010000001.1"/>
</dbReference>
<dbReference type="InterPro" id="IPR050406">
    <property type="entry name" value="FGGY_Carb_Kinase"/>
</dbReference>
<dbReference type="PANTHER" id="PTHR43095:SF2">
    <property type="entry name" value="GLUCONOKINASE"/>
    <property type="match status" value="1"/>
</dbReference>
<dbReference type="Proteomes" id="UP001596527">
    <property type="component" value="Unassembled WGS sequence"/>
</dbReference>
<evidence type="ECO:0000256" key="1">
    <source>
        <dbReference type="ARBA" id="ARBA00009156"/>
    </source>
</evidence>
<evidence type="ECO:0000259" key="4">
    <source>
        <dbReference type="Pfam" id="PF00370"/>
    </source>
</evidence>
<evidence type="ECO:0000256" key="3">
    <source>
        <dbReference type="ARBA" id="ARBA00022777"/>
    </source>
</evidence>
<comment type="similarity">
    <text evidence="1">Belongs to the FGGY kinase family.</text>
</comment>
<dbReference type="Pfam" id="PF02782">
    <property type="entry name" value="FGGY_C"/>
    <property type="match status" value="1"/>
</dbReference>
<dbReference type="Gene3D" id="3.30.420.40">
    <property type="match status" value="2"/>
</dbReference>
<organism evidence="6 7">
    <name type="scientific">Schaalia naturae</name>
    <dbReference type="NCBI Taxonomy" id="635203"/>
    <lineage>
        <taxon>Bacteria</taxon>
        <taxon>Bacillati</taxon>
        <taxon>Actinomycetota</taxon>
        <taxon>Actinomycetes</taxon>
        <taxon>Actinomycetales</taxon>
        <taxon>Actinomycetaceae</taxon>
        <taxon>Schaalia</taxon>
    </lineage>
</organism>
<feature type="domain" description="Carbohydrate kinase FGGY C-terminal" evidence="5">
    <location>
        <begin position="263"/>
        <end position="446"/>
    </location>
</feature>
<dbReference type="InterPro" id="IPR018483">
    <property type="entry name" value="Carb_kinase_FGGY_CS"/>
</dbReference>
<dbReference type="InterPro" id="IPR000577">
    <property type="entry name" value="Carb_kinase_FGGY"/>
</dbReference>
<dbReference type="PANTHER" id="PTHR43095">
    <property type="entry name" value="SUGAR KINASE"/>
    <property type="match status" value="1"/>
</dbReference>
<name>A0ABW2SKD4_9ACTO</name>
<dbReference type="SUPFAM" id="SSF53067">
    <property type="entry name" value="Actin-like ATPase domain"/>
    <property type="match status" value="2"/>
</dbReference>
<proteinExistence type="inferred from homology"/>
<comment type="caution">
    <text evidence="6">The sequence shown here is derived from an EMBL/GenBank/DDBJ whole genome shotgun (WGS) entry which is preliminary data.</text>
</comment>
<sequence>MSGEDHVIALDVGTMSIRAIIYTTDGRALFESSYEYEAKFTPPGLVEQDPADWRLGLLNVLAEAGAYAREHTLAIACLAITSQRASVIPVDATGFPLHHAVTWQDKRSAPQVGTLVEAMGFGELYRLTGLRPNPYFSLPKMMWFREERPDVYRSAEKLLGVQDYVVYLLTGQFVTDWTQAARTMLLDIETFEWEQSILEASGIDSSKLPDLVAPGSSVEGGLRRSMARPVNLPEGLPVIVCGGDQQCAALALNVFSAGHAEANTGTGTFTIAHSERPAHHAEAKILCSASAVPGKWILEAGVFNTGAIYRWLRGHYGGPAAIGYPQMDALAAESPIGANGVVLLPHFEGSAAPNWNDLAKGVLFNLSIGTSRGDICRAVLEGISLEIAENLEIIEGAAGPVDELTVAGGMSTSPVFNQIQADATGHAVIRYENPEATSLGAVMSSLVSLGAAGTYEEAFRTVCPGEGARFVPEAHAHQTYREILDRRRVLYTALDRGGVYERFAPAL</sequence>
<dbReference type="PROSITE" id="PS00933">
    <property type="entry name" value="FGGY_KINASES_1"/>
    <property type="match status" value="1"/>
</dbReference>
<evidence type="ECO:0000259" key="5">
    <source>
        <dbReference type="Pfam" id="PF02782"/>
    </source>
</evidence>
<evidence type="ECO:0000313" key="6">
    <source>
        <dbReference type="EMBL" id="MFC7580592.1"/>
    </source>
</evidence>
<dbReference type="InterPro" id="IPR018485">
    <property type="entry name" value="FGGY_C"/>
</dbReference>
<evidence type="ECO:0000256" key="2">
    <source>
        <dbReference type="ARBA" id="ARBA00022679"/>
    </source>
</evidence>
<dbReference type="PIRSF" id="PIRSF000538">
    <property type="entry name" value="GlpK"/>
    <property type="match status" value="1"/>
</dbReference>
<dbReference type="InterPro" id="IPR043129">
    <property type="entry name" value="ATPase_NBD"/>
</dbReference>
<dbReference type="GO" id="GO:0016301">
    <property type="term" value="F:kinase activity"/>
    <property type="evidence" value="ECO:0007669"/>
    <property type="project" value="UniProtKB-KW"/>
</dbReference>
<dbReference type="CDD" id="cd07779">
    <property type="entry name" value="ASKHA_NBD_FGGY_YgcE-like"/>
    <property type="match status" value="1"/>
</dbReference>
<keyword evidence="7" id="KW-1185">Reference proteome</keyword>